<dbReference type="Gene3D" id="3.10.129.10">
    <property type="entry name" value="Hotdog Thioesterase"/>
    <property type="match status" value="1"/>
</dbReference>
<dbReference type="EMBL" id="VKLW01000007">
    <property type="protein sequence ID" value="TYK34534.1"/>
    <property type="molecule type" value="Genomic_DNA"/>
</dbReference>
<dbReference type="Proteomes" id="UP000324383">
    <property type="component" value="Unassembled WGS sequence"/>
</dbReference>
<dbReference type="CDD" id="cd03443">
    <property type="entry name" value="PaaI_thioesterase"/>
    <property type="match status" value="1"/>
</dbReference>
<accession>A0A5D3EEJ4</accession>
<gene>
    <name evidence="2" type="ORF">FNJ60_04565</name>
</gene>
<evidence type="ECO:0000313" key="2">
    <source>
        <dbReference type="EMBL" id="TYK34534.1"/>
    </source>
</evidence>
<keyword evidence="3" id="KW-1185">Reference proteome</keyword>
<dbReference type="InterPro" id="IPR029069">
    <property type="entry name" value="HotDog_dom_sf"/>
</dbReference>
<dbReference type="RefSeq" id="WP_148730301.1">
    <property type="nucleotide sequence ID" value="NZ_JADRGG010000014.1"/>
</dbReference>
<reference evidence="2 3" key="1">
    <citation type="submission" date="2019-07" db="EMBL/GenBank/DDBJ databases">
        <title>Draft Genome Sequences of Bacteroides pyogenes Strains Isolated from the Uterus Holstein Dairy Cows with Metritis.</title>
        <authorList>
            <person name="Cunha F."/>
            <person name="Galvao K.N."/>
            <person name="Jeon S.J."/>
            <person name="Jeong K.C."/>
        </authorList>
    </citation>
    <scope>NUCLEOTIDE SEQUENCE [LARGE SCALE GENOMIC DNA]</scope>
    <source>
        <strain evidence="2 3">KG-31</strain>
    </source>
</reference>
<dbReference type="InterPro" id="IPR052061">
    <property type="entry name" value="PTE-AB_protein"/>
</dbReference>
<dbReference type="PANTHER" id="PTHR47260">
    <property type="entry name" value="UPF0644 PROTEIN PB2B4.06"/>
    <property type="match status" value="1"/>
</dbReference>
<name>A0A5D3EEJ4_9BACE</name>
<dbReference type="AlphaFoldDB" id="A0A5D3EEJ4"/>
<comment type="caution">
    <text evidence="2">The sequence shown here is derived from an EMBL/GenBank/DDBJ whole genome shotgun (WGS) entry which is preliminary data.</text>
</comment>
<dbReference type="SUPFAM" id="SSF54637">
    <property type="entry name" value="Thioesterase/thiol ester dehydrase-isomerase"/>
    <property type="match status" value="1"/>
</dbReference>
<evidence type="ECO:0000259" key="1">
    <source>
        <dbReference type="Pfam" id="PF03061"/>
    </source>
</evidence>
<organism evidence="2 3">
    <name type="scientific">Bacteroides pyogenes</name>
    <dbReference type="NCBI Taxonomy" id="310300"/>
    <lineage>
        <taxon>Bacteria</taxon>
        <taxon>Pseudomonadati</taxon>
        <taxon>Bacteroidota</taxon>
        <taxon>Bacteroidia</taxon>
        <taxon>Bacteroidales</taxon>
        <taxon>Bacteroidaceae</taxon>
        <taxon>Bacteroides</taxon>
    </lineage>
</organism>
<protein>
    <submittedName>
        <fullName evidence="2">PaaI family thioesterase</fullName>
    </submittedName>
</protein>
<dbReference type="GO" id="GO:0016790">
    <property type="term" value="F:thiolester hydrolase activity"/>
    <property type="evidence" value="ECO:0007669"/>
    <property type="project" value="UniProtKB-ARBA"/>
</dbReference>
<dbReference type="Pfam" id="PF03061">
    <property type="entry name" value="4HBT"/>
    <property type="match status" value="1"/>
</dbReference>
<feature type="domain" description="Thioesterase" evidence="1">
    <location>
        <begin position="54"/>
        <end position="128"/>
    </location>
</feature>
<sequence length="144" mass="16574">MKKIINPWKGLPEYKCFGCAPDNESGVKMEFFEDGDEIVSIWKPRPEFQGWIDTLHGGIQAVLLDEICAWVVLRKLQTTGVTSKMETRYRKAINTNDSHVVLRASIKEVKRNIVFIEARLYNKEGDLCTEALCTYFVFPQEKAK</sequence>
<dbReference type="PANTHER" id="PTHR47260:SF1">
    <property type="entry name" value="UPF0644 PROTEIN PB2B4.06"/>
    <property type="match status" value="1"/>
</dbReference>
<dbReference type="InterPro" id="IPR006683">
    <property type="entry name" value="Thioestr_dom"/>
</dbReference>
<proteinExistence type="predicted"/>
<evidence type="ECO:0000313" key="3">
    <source>
        <dbReference type="Proteomes" id="UP000324383"/>
    </source>
</evidence>